<reference evidence="10" key="2">
    <citation type="submission" date="2020-11" db="EMBL/GenBank/DDBJ databases">
        <authorList>
            <consortium name="DOE Joint Genome Institute"/>
            <person name="Kuo A."/>
            <person name="Miyauchi S."/>
            <person name="Kiss E."/>
            <person name="Drula E."/>
            <person name="Kohler A."/>
            <person name="Sanchez-Garcia M."/>
            <person name="Andreopoulos B."/>
            <person name="Barry K.W."/>
            <person name="Bonito G."/>
            <person name="Buee M."/>
            <person name="Carver A."/>
            <person name="Chen C."/>
            <person name="Cichocki N."/>
            <person name="Clum A."/>
            <person name="Culley D."/>
            <person name="Crous P.W."/>
            <person name="Fauchery L."/>
            <person name="Girlanda M."/>
            <person name="Hayes R."/>
            <person name="Keri Z."/>
            <person name="Labutti K."/>
            <person name="Lipzen A."/>
            <person name="Lombard V."/>
            <person name="Magnuson J."/>
            <person name="Maillard F."/>
            <person name="Morin E."/>
            <person name="Murat C."/>
            <person name="Nolan M."/>
            <person name="Ohm R."/>
            <person name="Pangilinan J."/>
            <person name="Pereira M."/>
            <person name="Perotto S."/>
            <person name="Peter M."/>
            <person name="Riley R."/>
            <person name="Sitrit Y."/>
            <person name="Stielow B."/>
            <person name="Szollosi G."/>
            <person name="Zifcakova L."/>
            <person name="Stursova M."/>
            <person name="Spatafora J.W."/>
            <person name="Tedersoo L."/>
            <person name="Vaario L.-M."/>
            <person name="Yamada A."/>
            <person name="Yan M."/>
            <person name="Wang P."/>
            <person name="Xu J."/>
            <person name="Bruns T."/>
            <person name="Baldrian P."/>
            <person name="Vilgalys R."/>
            <person name="Henrissat B."/>
            <person name="Grigoriev I.V."/>
            <person name="Hibbett D."/>
            <person name="Nagy L.G."/>
            <person name="Martin F.M."/>
        </authorList>
    </citation>
    <scope>NUCLEOTIDE SEQUENCE</scope>
    <source>
        <strain evidence="10">UH-Tt-Lm1</strain>
    </source>
</reference>
<keyword evidence="4 7" id="KW-0863">Zinc-finger</keyword>
<dbReference type="GO" id="GO:0000978">
    <property type="term" value="F:RNA polymerase II cis-regulatory region sequence-specific DNA binding"/>
    <property type="evidence" value="ECO:0007669"/>
    <property type="project" value="InterPro"/>
</dbReference>
<keyword evidence="2" id="KW-0479">Metal-binding</keyword>
<dbReference type="SMART" id="SM00355">
    <property type="entry name" value="ZnF_C2H2"/>
    <property type="match status" value="2"/>
</dbReference>
<evidence type="ECO:0000256" key="6">
    <source>
        <dbReference type="ARBA" id="ARBA00023242"/>
    </source>
</evidence>
<dbReference type="SUPFAM" id="SSF57667">
    <property type="entry name" value="beta-beta-alpha zinc fingers"/>
    <property type="match status" value="2"/>
</dbReference>
<dbReference type="GO" id="GO:0000981">
    <property type="term" value="F:DNA-binding transcription factor activity, RNA polymerase II-specific"/>
    <property type="evidence" value="ECO:0007669"/>
    <property type="project" value="InterPro"/>
</dbReference>
<evidence type="ECO:0000313" key="10">
    <source>
        <dbReference type="EMBL" id="KAF9787122.1"/>
    </source>
</evidence>
<keyword evidence="6" id="KW-0539">Nucleus</keyword>
<dbReference type="AlphaFoldDB" id="A0A9P6L8F9"/>
<organism evidence="10 11">
    <name type="scientific">Thelephora terrestris</name>
    <dbReference type="NCBI Taxonomy" id="56493"/>
    <lineage>
        <taxon>Eukaryota</taxon>
        <taxon>Fungi</taxon>
        <taxon>Dikarya</taxon>
        <taxon>Basidiomycota</taxon>
        <taxon>Agaricomycotina</taxon>
        <taxon>Agaricomycetes</taxon>
        <taxon>Thelephorales</taxon>
        <taxon>Thelephoraceae</taxon>
        <taxon>Thelephora</taxon>
    </lineage>
</organism>
<keyword evidence="5" id="KW-0862">Zinc</keyword>
<dbReference type="GO" id="GO:0000785">
    <property type="term" value="C:chromatin"/>
    <property type="evidence" value="ECO:0007669"/>
    <property type="project" value="TreeGrafter"/>
</dbReference>
<feature type="region of interest" description="Disordered" evidence="8">
    <location>
        <begin position="55"/>
        <end position="90"/>
    </location>
</feature>
<feature type="domain" description="C2H2-type" evidence="9">
    <location>
        <begin position="146"/>
        <end position="170"/>
    </location>
</feature>
<dbReference type="InterPro" id="IPR051059">
    <property type="entry name" value="VerF-like"/>
</dbReference>
<comment type="caution">
    <text evidence="10">The sequence shown here is derived from an EMBL/GenBank/DDBJ whole genome shotgun (WGS) entry which is preliminary data.</text>
</comment>
<feature type="domain" description="C2H2-type" evidence="9">
    <location>
        <begin position="97"/>
        <end position="127"/>
    </location>
</feature>
<gene>
    <name evidence="10" type="ORF">BJ322DRAFT_1019620</name>
</gene>
<accession>A0A9P6L8F9</accession>
<dbReference type="PANTHER" id="PTHR40626:SF11">
    <property type="entry name" value="ZINC FINGER PROTEIN YPR022C"/>
    <property type="match status" value="1"/>
</dbReference>
<dbReference type="EMBL" id="WIUZ02000005">
    <property type="protein sequence ID" value="KAF9787122.1"/>
    <property type="molecule type" value="Genomic_DNA"/>
</dbReference>
<name>A0A9P6L8F9_9AGAM</name>
<protein>
    <recommendedName>
        <fullName evidence="9">C2H2-type domain-containing protein</fullName>
    </recommendedName>
</protein>
<sequence length="318" mass="35825">MAQYYSQMIHPQQDYYLQDQLSPRSNLVAYSHFSRPSTCVPRHPSHYSPYPNMDHYKTKESPVPVPNLIKKSRGRRVPTETETDELAGGPSSKTRMFRCDVLGCGKCFLRGEHLKRHIRSIHTHEKRSSARIALLSSLAPNMTIAYKCVVPSCGKHFSRRDNLVQHLKIHKDLDVAALASALPPSPPFSFQDFSDYERKSASPVATSDDSSYSASPSPPHHHQTTVTGMGLPVSEPQYLINDTFDRFLMTNITMAVSSSHEQDPASSGVDYFYDPSIGAMPQYAQQEQQSFNQHSAYSLSPPVSSLLQNQMPVHYFYQ</sequence>
<evidence type="ECO:0000256" key="4">
    <source>
        <dbReference type="ARBA" id="ARBA00022771"/>
    </source>
</evidence>
<evidence type="ECO:0000256" key="3">
    <source>
        <dbReference type="ARBA" id="ARBA00022737"/>
    </source>
</evidence>
<evidence type="ECO:0000313" key="11">
    <source>
        <dbReference type="Proteomes" id="UP000736335"/>
    </source>
</evidence>
<dbReference type="InterPro" id="IPR013087">
    <property type="entry name" value="Znf_C2H2_type"/>
</dbReference>
<dbReference type="Pfam" id="PF00096">
    <property type="entry name" value="zf-C2H2"/>
    <property type="match status" value="2"/>
</dbReference>
<evidence type="ECO:0000256" key="8">
    <source>
        <dbReference type="SAM" id="MobiDB-lite"/>
    </source>
</evidence>
<dbReference type="GO" id="GO:0008270">
    <property type="term" value="F:zinc ion binding"/>
    <property type="evidence" value="ECO:0007669"/>
    <property type="project" value="UniProtKB-KW"/>
</dbReference>
<evidence type="ECO:0000259" key="9">
    <source>
        <dbReference type="PROSITE" id="PS50157"/>
    </source>
</evidence>
<evidence type="ECO:0000256" key="2">
    <source>
        <dbReference type="ARBA" id="ARBA00022723"/>
    </source>
</evidence>
<dbReference type="Gene3D" id="3.30.160.60">
    <property type="entry name" value="Classic Zinc Finger"/>
    <property type="match status" value="2"/>
</dbReference>
<dbReference type="PROSITE" id="PS00028">
    <property type="entry name" value="ZINC_FINGER_C2H2_1"/>
    <property type="match status" value="2"/>
</dbReference>
<feature type="region of interest" description="Disordered" evidence="8">
    <location>
        <begin position="201"/>
        <end position="229"/>
    </location>
</feature>
<dbReference type="OrthoDB" id="6365676at2759"/>
<keyword evidence="11" id="KW-1185">Reference proteome</keyword>
<evidence type="ECO:0000256" key="7">
    <source>
        <dbReference type="PROSITE-ProRule" id="PRU00042"/>
    </source>
</evidence>
<evidence type="ECO:0000256" key="5">
    <source>
        <dbReference type="ARBA" id="ARBA00022833"/>
    </source>
</evidence>
<dbReference type="InterPro" id="IPR036236">
    <property type="entry name" value="Znf_C2H2_sf"/>
</dbReference>
<dbReference type="PROSITE" id="PS50157">
    <property type="entry name" value="ZINC_FINGER_C2H2_2"/>
    <property type="match status" value="2"/>
</dbReference>
<dbReference type="Proteomes" id="UP000736335">
    <property type="component" value="Unassembled WGS sequence"/>
</dbReference>
<dbReference type="GO" id="GO:0005634">
    <property type="term" value="C:nucleus"/>
    <property type="evidence" value="ECO:0007669"/>
    <property type="project" value="UniProtKB-SubCell"/>
</dbReference>
<keyword evidence="3" id="KW-0677">Repeat</keyword>
<evidence type="ECO:0000256" key="1">
    <source>
        <dbReference type="ARBA" id="ARBA00004123"/>
    </source>
</evidence>
<proteinExistence type="predicted"/>
<dbReference type="PANTHER" id="PTHR40626">
    <property type="entry name" value="MIP31509P"/>
    <property type="match status" value="1"/>
</dbReference>
<comment type="subcellular location">
    <subcellularLocation>
        <location evidence="1">Nucleus</location>
    </subcellularLocation>
</comment>
<reference evidence="10" key="1">
    <citation type="journal article" date="2020" name="Nat. Commun.">
        <title>Large-scale genome sequencing of mycorrhizal fungi provides insights into the early evolution of symbiotic traits.</title>
        <authorList>
            <person name="Miyauchi S."/>
            <person name="Kiss E."/>
            <person name="Kuo A."/>
            <person name="Drula E."/>
            <person name="Kohler A."/>
            <person name="Sanchez-Garcia M."/>
            <person name="Morin E."/>
            <person name="Andreopoulos B."/>
            <person name="Barry K.W."/>
            <person name="Bonito G."/>
            <person name="Buee M."/>
            <person name="Carver A."/>
            <person name="Chen C."/>
            <person name="Cichocki N."/>
            <person name="Clum A."/>
            <person name="Culley D."/>
            <person name="Crous P.W."/>
            <person name="Fauchery L."/>
            <person name="Girlanda M."/>
            <person name="Hayes R.D."/>
            <person name="Keri Z."/>
            <person name="LaButti K."/>
            <person name="Lipzen A."/>
            <person name="Lombard V."/>
            <person name="Magnuson J."/>
            <person name="Maillard F."/>
            <person name="Murat C."/>
            <person name="Nolan M."/>
            <person name="Ohm R.A."/>
            <person name="Pangilinan J."/>
            <person name="Pereira M.F."/>
            <person name="Perotto S."/>
            <person name="Peter M."/>
            <person name="Pfister S."/>
            <person name="Riley R."/>
            <person name="Sitrit Y."/>
            <person name="Stielow J.B."/>
            <person name="Szollosi G."/>
            <person name="Zifcakova L."/>
            <person name="Stursova M."/>
            <person name="Spatafora J.W."/>
            <person name="Tedersoo L."/>
            <person name="Vaario L.M."/>
            <person name="Yamada A."/>
            <person name="Yan M."/>
            <person name="Wang P."/>
            <person name="Xu J."/>
            <person name="Bruns T."/>
            <person name="Baldrian P."/>
            <person name="Vilgalys R."/>
            <person name="Dunand C."/>
            <person name="Henrissat B."/>
            <person name="Grigoriev I.V."/>
            <person name="Hibbett D."/>
            <person name="Nagy L.G."/>
            <person name="Martin F.M."/>
        </authorList>
    </citation>
    <scope>NUCLEOTIDE SEQUENCE</scope>
    <source>
        <strain evidence="10">UH-Tt-Lm1</strain>
    </source>
</reference>